<dbReference type="Proteomes" id="UP000485058">
    <property type="component" value="Unassembled WGS sequence"/>
</dbReference>
<accession>A0A6A0AIR5</accession>
<proteinExistence type="predicted"/>
<evidence type="ECO:0000313" key="1">
    <source>
        <dbReference type="EMBL" id="GFH31777.1"/>
    </source>
</evidence>
<gene>
    <name evidence="1" type="ORF">HaLaN_30888</name>
</gene>
<reference evidence="1 2" key="1">
    <citation type="submission" date="2020-02" db="EMBL/GenBank/DDBJ databases">
        <title>Draft genome sequence of Haematococcus lacustris strain NIES-144.</title>
        <authorList>
            <person name="Morimoto D."/>
            <person name="Nakagawa S."/>
            <person name="Yoshida T."/>
            <person name="Sawayama S."/>
        </authorList>
    </citation>
    <scope>NUCLEOTIDE SEQUENCE [LARGE SCALE GENOMIC DNA]</scope>
    <source>
        <strain evidence="1 2">NIES-144</strain>
    </source>
</reference>
<protein>
    <submittedName>
        <fullName evidence="1">Uncharacterized protein</fullName>
    </submittedName>
</protein>
<sequence length="68" mass="7386">CILIAPQYGEAGLVLEAVVDLSALLWAARGVAGGARMVTWKELPGVQPMTTPDDNFYAEEIMKLMYLS</sequence>
<dbReference type="AlphaFoldDB" id="A0A6A0AIR5"/>
<organism evidence="1 2">
    <name type="scientific">Haematococcus lacustris</name>
    <name type="common">Green alga</name>
    <name type="synonym">Haematococcus pluvialis</name>
    <dbReference type="NCBI Taxonomy" id="44745"/>
    <lineage>
        <taxon>Eukaryota</taxon>
        <taxon>Viridiplantae</taxon>
        <taxon>Chlorophyta</taxon>
        <taxon>core chlorophytes</taxon>
        <taxon>Chlorophyceae</taxon>
        <taxon>CS clade</taxon>
        <taxon>Chlamydomonadales</taxon>
        <taxon>Haematococcaceae</taxon>
        <taxon>Haematococcus</taxon>
    </lineage>
</organism>
<feature type="non-terminal residue" evidence="1">
    <location>
        <position position="1"/>
    </location>
</feature>
<evidence type="ECO:0000313" key="2">
    <source>
        <dbReference type="Proteomes" id="UP000485058"/>
    </source>
</evidence>
<dbReference type="EMBL" id="BLLF01005937">
    <property type="protein sequence ID" value="GFH31777.1"/>
    <property type="molecule type" value="Genomic_DNA"/>
</dbReference>
<name>A0A6A0AIR5_HAELA</name>
<comment type="caution">
    <text evidence="1">The sequence shown here is derived from an EMBL/GenBank/DDBJ whole genome shotgun (WGS) entry which is preliminary data.</text>
</comment>
<keyword evidence="2" id="KW-1185">Reference proteome</keyword>